<accession>A0A645CKJ9</accession>
<evidence type="ECO:0008006" key="2">
    <source>
        <dbReference type="Google" id="ProtNLM"/>
    </source>
</evidence>
<dbReference type="AlphaFoldDB" id="A0A645CKJ9"/>
<name>A0A645CKJ9_9ZZZZ</name>
<evidence type="ECO:0000313" key="1">
    <source>
        <dbReference type="EMBL" id="MPM77465.1"/>
    </source>
</evidence>
<protein>
    <recommendedName>
        <fullName evidence="2">Secretion system C-terminal sorting domain-containing protein</fullName>
    </recommendedName>
</protein>
<reference evidence="1" key="1">
    <citation type="submission" date="2019-08" db="EMBL/GenBank/DDBJ databases">
        <authorList>
            <person name="Kucharzyk K."/>
            <person name="Murdoch R.W."/>
            <person name="Higgins S."/>
            <person name="Loffler F."/>
        </authorList>
    </citation>
    <scope>NUCLEOTIDE SEQUENCE</scope>
</reference>
<gene>
    <name evidence="1" type="ORF">SDC9_124468</name>
</gene>
<dbReference type="EMBL" id="VSSQ01027956">
    <property type="protein sequence ID" value="MPM77465.1"/>
    <property type="molecule type" value="Genomic_DNA"/>
</dbReference>
<organism evidence="1">
    <name type="scientific">bioreactor metagenome</name>
    <dbReference type="NCBI Taxonomy" id="1076179"/>
    <lineage>
        <taxon>unclassified sequences</taxon>
        <taxon>metagenomes</taxon>
        <taxon>ecological metagenomes</taxon>
    </lineage>
</organism>
<proteinExistence type="predicted"/>
<comment type="caution">
    <text evidence="1">The sequence shown here is derived from an EMBL/GenBank/DDBJ whole genome shotgun (WGS) entry which is preliminary data.</text>
</comment>
<sequence>MNIAQPNAGGILVNGTGTGYIQSEGEANRVAWHINNGTGNYVIPFGAGGTKINMSYNVTGAGSASGTLIASTYATAINNTPYPSVYAPAVTTMDSTGFVGTNSHSLYTADRFWILRDTDRPWATKPTSTLTFTYRDAEFAPGNTITETELLAQYWNNTQWNPGWYTGSALLGVNNAASNQVNSINSGSNGNLYTWILVARQHPLPVELSEFSASCSPESKPVVTWATMSETNNAFFTLLRSTDGFFWNNVSVISGAGNSNEPLYYEFTDINAPEGELYYKLLQEDFDGSITEYGVTHVDCNVPEHGSGFGLNVYSDDEHQIHVTFNTDIAGRFVFRLFDIRGRLVYNEEVSVPEGLNHYILQIPPVEDATYMFNLTGSSGTESKKFLLQ</sequence>